<dbReference type="EMBL" id="JAVRIF010000010">
    <property type="protein sequence ID" value="MDT0605035.1"/>
    <property type="molecule type" value="Genomic_DNA"/>
</dbReference>
<proteinExistence type="predicted"/>
<dbReference type="InterPro" id="IPR029044">
    <property type="entry name" value="Nucleotide-diphossugar_trans"/>
</dbReference>
<dbReference type="SUPFAM" id="SSF53448">
    <property type="entry name" value="Nucleotide-diphospho-sugar transferases"/>
    <property type="match status" value="1"/>
</dbReference>
<reference evidence="1 2" key="1">
    <citation type="submission" date="2023-09" db="EMBL/GenBank/DDBJ databases">
        <authorList>
            <person name="Rey-Velasco X."/>
        </authorList>
    </citation>
    <scope>NUCLEOTIDE SEQUENCE [LARGE SCALE GENOMIC DNA]</scope>
    <source>
        <strain evidence="1 2">W431</strain>
    </source>
</reference>
<name>A0ABU3A4D4_9GAMM</name>
<comment type="caution">
    <text evidence="1">The sequence shown here is derived from an EMBL/GenBank/DDBJ whole genome shotgun (WGS) entry which is preliminary data.</text>
</comment>
<keyword evidence="1" id="KW-0808">Transferase</keyword>
<keyword evidence="2" id="KW-1185">Reference proteome</keyword>
<sequence length="410" mass="46488">MADFYQNGTVTTLHNLAQREPADMAEELLTFSKTRSLGLILPSLFSELEGKALPDIINKIKEVKYLSEIVIGLDRADLAQYKHALSFFGQLPQHHRVLWNDGPRLQAIDKKLQALGLAPKELGKGRNVWYCMGYILASGKAESIALHDCDILTYERELLDRLLYPVANPMFNYEFSKGFYARVAGGKINGRVSRLLVTPLIKALKKTVGHCDYLEYMDSFLYPLAGEFSFRRDVLSDIRIPSDWGLEIGVLSEMYRNYSPNRLCQVDIASTYDHKHQDLSLDNTAGGLSKMSIDISKAFIRKLATQGETFTPEKFRTLKATYFRIALDYVETYRNDAMMNGLNLDIHTEEKAVEMFAENILTAGNTFLEQPMETPFIPSWNRVVSAIPDILSQLKEAVELDNQEFGQTTL</sequence>
<evidence type="ECO:0000313" key="1">
    <source>
        <dbReference type="EMBL" id="MDT0605035.1"/>
    </source>
</evidence>
<dbReference type="GO" id="GO:0016740">
    <property type="term" value="F:transferase activity"/>
    <property type="evidence" value="ECO:0007669"/>
    <property type="project" value="UniProtKB-KW"/>
</dbReference>
<evidence type="ECO:0000313" key="2">
    <source>
        <dbReference type="Proteomes" id="UP001266357"/>
    </source>
</evidence>
<dbReference type="Proteomes" id="UP001266357">
    <property type="component" value="Unassembled WGS sequence"/>
</dbReference>
<accession>A0ABU3A4D4</accession>
<gene>
    <name evidence="1" type="ORF">RM573_15635</name>
</gene>
<dbReference type="Gene3D" id="3.90.550.10">
    <property type="entry name" value="Spore Coat Polysaccharide Biosynthesis Protein SpsA, Chain A"/>
    <property type="match status" value="1"/>
</dbReference>
<organism evidence="1 2">
    <name type="scientific">Thalassotalea castellviae</name>
    <dbReference type="NCBI Taxonomy" id="3075612"/>
    <lineage>
        <taxon>Bacteria</taxon>
        <taxon>Pseudomonadati</taxon>
        <taxon>Pseudomonadota</taxon>
        <taxon>Gammaproteobacteria</taxon>
        <taxon>Alteromonadales</taxon>
        <taxon>Colwelliaceae</taxon>
        <taxon>Thalassotalea</taxon>
    </lineage>
</organism>
<dbReference type="RefSeq" id="WP_311584127.1">
    <property type="nucleotide sequence ID" value="NZ_JAVRIF010000010.1"/>
</dbReference>
<protein>
    <submittedName>
        <fullName evidence="1">Glycosyl transferase</fullName>
    </submittedName>
</protein>